<evidence type="ECO:0000313" key="2">
    <source>
        <dbReference type="EMBL" id="SFW61212.1"/>
    </source>
</evidence>
<dbReference type="AlphaFoldDB" id="A0A1K1QND9"/>
<evidence type="ECO:0000256" key="1">
    <source>
        <dbReference type="SAM" id="Phobius"/>
    </source>
</evidence>
<accession>A0A1K1QND9</accession>
<keyword evidence="1" id="KW-0812">Transmembrane</keyword>
<proteinExistence type="predicted"/>
<keyword evidence="1" id="KW-1133">Transmembrane helix</keyword>
<name>A0A1K1QND9_9FLAO</name>
<protein>
    <submittedName>
        <fullName evidence="2">Uncharacterized protein</fullName>
    </submittedName>
</protein>
<dbReference type="PANTHER" id="PTHR40076:SF1">
    <property type="entry name" value="MEMBRANE PROTEIN"/>
    <property type="match status" value="1"/>
</dbReference>
<feature type="transmembrane region" description="Helical" evidence="1">
    <location>
        <begin position="34"/>
        <end position="62"/>
    </location>
</feature>
<gene>
    <name evidence="2" type="ORF">SAMN02927921_02700</name>
</gene>
<reference evidence="2 3" key="1">
    <citation type="submission" date="2016-11" db="EMBL/GenBank/DDBJ databases">
        <authorList>
            <person name="Jaros S."/>
            <person name="Januszkiewicz K."/>
            <person name="Wedrychowicz H."/>
        </authorList>
    </citation>
    <scope>NUCLEOTIDE SEQUENCE [LARGE SCALE GENOMIC DNA]</scope>
    <source>
        <strain evidence="2 3">CGMCC 1.12145</strain>
    </source>
</reference>
<feature type="transmembrane region" description="Helical" evidence="1">
    <location>
        <begin position="195"/>
        <end position="227"/>
    </location>
</feature>
<evidence type="ECO:0000313" key="3">
    <source>
        <dbReference type="Proteomes" id="UP000182248"/>
    </source>
</evidence>
<dbReference type="EMBL" id="FPJE01000014">
    <property type="protein sequence ID" value="SFW61212.1"/>
    <property type="molecule type" value="Genomic_DNA"/>
</dbReference>
<dbReference type="STRING" id="1150368.SAMN02927921_02700"/>
<organism evidence="2 3">
    <name type="scientific">Sinomicrobium oceani</name>
    <dbReference type="NCBI Taxonomy" id="1150368"/>
    <lineage>
        <taxon>Bacteria</taxon>
        <taxon>Pseudomonadati</taxon>
        <taxon>Bacteroidota</taxon>
        <taxon>Flavobacteriia</taxon>
        <taxon>Flavobacteriales</taxon>
        <taxon>Flavobacteriaceae</taxon>
        <taxon>Sinomicrobium</taxon>
    </lineage>
</organism>
<feature type="transmembrane region" description="Helical" evidence="1">
    <location>
        <begin position="156"/>
        <end position="175"/>
    </location>
</feature>
<keyword evidence="3" id="KW-1185">Reference proteome</keyword>
<dbReference type="Proteomes" id="UP000182248">
    <property type="component" value="Unassembled WGS sequence"/>
</dbReference>
<dbReference type="InterPro" id="IPR010380">
    <property type="entry name" value="DUF975"/>
</dbReference>
<feature type="transmembrane region" description="Helical" evidence="1">
    <location>
        <begin position="82"/>
        <end position="104"/>
    </location>
</feature>
<keyword evidence="1" id="KW-0472">Membrane</keyword>
<feature type="transmembrane region" description="Helical" evidence="1">
    <location>
        <begin position="133"/>
        <end position="150"/>
    </location>
</feature>
<dbReference type="PANTHER" id="PTHR40076">
    <property type="entry name" value="MEMBRANE PROTEIN-RELATED"/>
    <property type="match status" value="1"/>
</dbReference>
<dbReference type="RefSeq" id="WP_072317912.1">
    <property type="nucleotide sequence ID" value="NZ_FPJE01000014.1"/>
</dbReference>
<dbReference type="OrthoDB" id="1331669at2"/>
<sequence length="255" mass="27813">MNFTHEKLNEVIRNGYTLEFSPVFEKAFENYKKIALPAGAAFLIVSIVIAVFGMTIGSVFYGMNNFSESLLQVNVASSFISILIQVVSVVVIGVIFAPVTAGIIKMAHLADNGKDFSMATAFDYYKSPYLKELLIAAFLLGLAGAILSLLPIIGTIATYVISFFTFLTIPLIIFADLKAADAIRASVQLVAKQPLVLLGLLIVSVLAVCIGLIAFCIGILFTIPFIYSMYYVIYNTILPTKEEHEIEQIGTPVDF</sequence>